<dbReference type="SUPFAM" id="SSF53850">
    <property type="entry name" value="Periplasmic binding protein-like II"/>
    <property type="match status" value="1"/>
</dbReference>
<feature type="signal peptide" evidence="3">
    <location>
        <begin position="1"/>
        <end position="25"/>
    </location>
</feature>
<dbReference type="NCBIfam" id="TIGR03431">
    <property type="entry name" value="PhnD"/>
    <property type="match status" value="1"/>
</dbReference>
<keyword evidence="5" id="KW-1185">Reference proteome</keyword>
<organism evidence="4 5">
    <name type="scientific">Paraburkholderia phytofirmans</name>
    <dbReference type="NCBI Taxonomy" id="261302"/>
    <lineage>
        <taxon>Bacteria</taxon>
        <taxon>Pseudomonadati</taxon>
        <taxon>Pseudomonadota</taxon>
        <taxon>Betaproteobacteria</taxon>
        <taxon>Burkholderiales</taxon>
        <taxon>Burkholderiaceae</taxon>
        <taxon>Paraburkholderia</taxon>
    </lineage>
</organism>
<dbReference type="Gene3D" id="3.40.190.10">
    <property type="entry name" value="Periplasmic binding protein-like II"/>
    <property type="match status" value="2"/>
</dbReference>
<feature type="chain" id="PRO_5047346353" evidence="3">
    <location>
        <begin position="26"/>
        <end position="325"/>
    </location>
</feature>
<reference evidence="4 5" key="1">
    <citation type="journal article" date="2024" name="Chem. Sci.">
        <title>Discovery of megapolipeptins by genome mining of a Burkholderiales bacteria collection.</title>
        <authorList>
            <person name="Paulo B.S."/>
            <person name="Recchia M.J.J."/>
            <person name="Lee S."/>
            <person name="Fergusson C.H."/>
            <person name="Romanowski S.B."/>
            <person name="Hernandez A."/>
            <person name="Krull N."/>
            <person name="Liu D.Y."/>
            <person name="Cavanagh H."/>
            <person name="Bos A."/>
            <person name="Gray C.A."/>
            <person name="Murphy B.T."/>
            <person name="Linington R.G."/>
            <person name="Eustaquio A.S."/>
        </authorList>
    </citation>
    <scope>NUCLEOTIDE SEQUENCE [LARGE SCALE GENOMIC DNA]</scope>
    <source>
        <strain evidence="4 5">RL17-351-BIE-A</strain>
    </source>
</reference>
<dbReference type="PANTHER" id="PTHR35841:SF1">
    <property type="entry name" value="PHOSPHONATES-BINDING PERIPLASMIC PROTEIN"/>
    <property type="match status" value="1"/>
</dbReference>
<sequence>MKFLRSLITLAVGAATLATVAAAQAEDLNLGIISTDSSSVLKQRWEPLIQDMNKQTGLNVKAFFATDYAGIIEGMRFNKVQVAYLGNASAIEAVDRSQGEVFAKTVYANGDAGYKSVLITNVNSRFKTLDDVFKNTKDVTLGFGDPNSTSGTLIPGYYLFAQHNTPVNTSFKTVLPSSHEANLLAVVNNKIDIATNNTEMLDSLKKQHPDKFAQVRVLWTSPLIPSDPIVWRKDLPQATKDKLRNFFVNYAKTDAHEKAVMAGIFGYGGFAASSDTQLLPIRQVALFQQKQKIESDAHLSDDDRKTQLAALDAKLSALNTAQSKQ</sequence>
<evidence type="ECO:0000313" key="5">
    <source>
        <dbReference type="Proteomes" id="UP001629274"/>
    </source>
</evidence>
<dbReference type="InterPro" id="IPR017797">
    <property type="entry name" value="Phosphnate-bd"/>
</dbReference>
<gene>
    <name evidence="4" type="primary">phnD</name>
    <name evidence="4" type="ORF">PQR03_01435</name>
</gene>
<comment type="similarity">
    <text evidence="1">Belongs to the phosphate/phosphite/phosphonate binding protein family.</text>
</comment>
<accession>A0ABW9B9S1</accession>
<dbReference type="Proteomes" id="UP001629274">
    <property type="component" value="Unassembled WGS sequence"/>
</dbReference>
<keyword evidence="2 3" id="KW-0732">Signal</keyword>
<dbReference type="EMBL" id="JAQQDR010000001">
    <property type="protein sequence ID" value="MFM0236784.1"/>
    <property type="molecule type" value="Genomic_DNA"/>
</dbReference>
<dbReference type="InterPro" id="IPR005770">
    <property type="entry name" value="PhnD"/>
</dbReference>
<dbReference type="Gene3D" id="1.20.58.90">
    <property type="match status" value="1"/>
</dbReference>
<dbReference type="Pfam" id="PF12974">
    <property type="entry name" value="Phosphonate-bd"/>
    <property type="match status" value="1"/>
</dbReference>
<evidence type="ECO:0000256" key="2">
    <source>
        <dbReference type="ARBA" id="ARBA00022729"/>
    </source>
</evidence>
<comment type="caution">
    <text evidence="4">The sequence shown here is derived from an EMBL/GenBank/DDBJ whole genome shotgun (WGS) entry which is preliminary data.</text>
</comment>
<protein>
    <submittedName>
        <fullName evidence="4">Phosphonate ABC transporter substrate-binding protein</fullName>
    </submittedName>
</protein>
<evidence type="ECO:0000256" key="3">
    <source>
        <dbReference type="SAM" id="SignalP"/>
    </source>
</evidence>
<dbReference type="RefSeq" id="WP_408262175.1">
    <property type="nucleotide sequence ID" value="NZ_JAQQCK010000005.1"/>
</dbReference>
<proteinExistence type="inferred from homology"/>
<name>A0ABW9B9S1_9BURK</name>
<evidence type="ECO:0000256" key="1">
    <source>
        <dbReference type="ARBA" id="ARBA00007162"/>
    </source>
</evidence>
<dbReference type="PANTHER" id="PTHR35841">
    <property type="entry name" value="PHOSPHONATES-BINDING PERIPLASMIC PROTEIN"/>
    <property type="match status" value="1"/>
</dbReference>
<dbReference type="NCBIfam" id="TIGR01098">
    <property type="entry name" value="3A0109s03R"/>
    <property type="match status" value="1"/>
</dbReference>
<evidence type="ECO:0000313" key="4">
    <source>
        <dbReference type="EMBL" id="MFM0236784.1"/>
    </source>
</evidence>